<dbReference type="InterPro" id="IPR015866">
    <property type="entry name" value="Ser-tRNA-synth_1_N"/>
</dbReference>
<dbReference type="InterPro" id="IPR038740">
    <property type="entry name" value="BioF2-like_GNAT_dom"/>
</dbReference>
<dbReference type="InterPro" id="IPR050644">
    <property type="entry name" value="PG_Glycine_Bridge_Synth"/>
</dbReference>
<accession>A0A4R3IEC0</accession>
<evidence type="ECO:0000313" key="4">
    <source>
        <dbReference type="EMBL" id="TCS44107.1"/>
    </source>
</evidence>
<feature type="domain" description="BioF2-like acetyltransferase" evidence="3">
    <location>
        <begin position="274"/>
        <end position="408"/>
    </location>
</feature>
<evidence type="ECO:0000256" key="1">
    <source>
        <dbReference type="SAM" id="Coils"/>
    </source>
</evidence>
<dbReference type="EMBL" id="SLZR01000001">
    <property type="protein sequence ID" value="TCS44107.1"/>
    <property type="molecule type" value="Genomic_DNA"/>
</dbReference>
<dbReference type="OrthoDB" id="9773932at2"/>
<dbReference type="InterPro" id="IPR042103">
    <property type="entry name" value="SerRS_1_N_sf"/>
</dbReference>
<dbReference type="Pfam" id="PF13480">
    <property type="entry name" value="Acetyltransf_6"/>
    <property type="match status" value="1"/>
</dbReference>
<dbReference type="InterPro" id="IPR010978">
    <property type="entry name" value="tRNA-bd_arm"/>
</dbReference>
<sequence>MDVKKILKEPEAFIASFGRPLDSQYLQDLQSLQSAYKAYTKALKAAQNKKKSISSQFKQIDKKPDNLEQLKSDVKEISTEVKAIEAEIKATTKAARELIEKIEHTNNTNPSPAQFQHLEAELKETFSVDITNSINQPEWVYFVRNHNQASNYHLPATANAIEKAFGHKSKLLLARSNGTVVGGMVVTTVCSRIFGNNCVSTPFFNYGGPLTSYTNVAIKLITEAKQLLSSEGCDQVEIRTTMPNLPFQSIEKKVSMVLSLPKSESELEKQLGSKVRAQINRALEYQPSVKIGGLELLDDFYHVFSINMRDLGTPVYSKDWFTTLLNQQELKPQLVVCYVKENAVSAGFILGSGKLMEIPWASTIKSANGMNMNMWMYRQILGRAIQQHYSHFDFGRSTIGAGTYRFKKQWGAEEVPHYWYYLTSNDEPISTANPDNPKYKLLISTWKLLPVWITKLIGPPIVKSIP</sequence>
<dbReference type="PANTHER" id="PTHR36174">
    <property type="entry name" value="LIPID II:GLYCINE GLYCYLTRANSFERASE"/>
    <property type="match status" value="1"/>
</dbReference>
<dbReference type="InterPro" id="IPR016181">
    <property type="entry name" value="Acyl_CoA_acyltransferase"/>
</dbReference>
<comment type="caution">
    <text evidence="4">The sequence shown here is derived from an EMBL/GenBank/DDBJ whole genome shotgun (WGS) entry which is preliminary data.</text>
</comment>
<keyword evidence="1" id="KW-0175">Coiled coil</keyword>
<dbReference type="Proteomes" id="UP000295793">
    <property type="component" value="Unassembled WGS sequence"/>
</dbReference>
<reference evidence="4 5" key="1">
    <citation type="submission" date="2019-03" db="EMBL/GenBank/DDBJ databases">
        <title>Genomic Encyclopedia of Archaeal and Bacterial Type Strains, Phase II (KMG-II): from individual species to whole genera.</title>
        <authorList>
            <person name="Goeker M."/>
        </authorList>
    </citation>
    <scope>NUCLEOTIDE SEQUENCE [LARGE SCALE GENOMIC DNA]</scope>
    <source>
        <strain evidence="4 5">DSM 15388</strain>
    </source>
</reference>
<dbReference type="RefSeq" id="WP_132699426.1">
    <property type="nucleotide sequence ID" value="NZ_SLZR01000001.1"/>
</dbReference>
<name>A0A4R3IEC0_9GAMM</name>
<keyword evidence="5" id="KW-1185">Reference proteome</keyword>
<dbReference type="GO" id="GO:0000166">
    <property type="term" value="F:nucleotide binding"/>
    <property type="evidence" value="ECO:0007669"/>
    <property type="project" value="InterPro"/>
</dbReference>
<organism evidence="4 5">
    <name type="scientific">Reinekea marinisedimentorum</name>
    <dbReference type="NCBI Taxonomy" id="230495"/>
    <lineage>
        <taxon>Bacteria</taxon>
        <taxon>Pseudomonadati</taxon>
        <taxon>Pseudomonadota</taxon>
        <taxon>Gammaproteobacteria</taxon>
        <taxon>Oceanospirillales</taxon>
        <taxon>Saccharospirillaceae</taxon>
        <taxon>Reinekea</taxon>
    </lineage>
</organism>
<evidence type="ECO:0000313" key="5">
    <source>
        <dbReference type="Proteomes" id="UP000295793"/>
    </source>
</evidence>
<dbReference type="Gene3D" id="1.10.287.40">
    <property type="entry name" value="Serine-tRNA synthetase, tRNA binding domain"/>
    <property type="match status" value="1"/>
</dbReference>
<dbReference type="AlphaFoldDB" id="A0A4R3IEC0"/>
<protein>
    <submittedName>
        <fullName evidence="4">FemAB-related protein (PEP-CTERM system-associated)</fullName>
    </submittedName>
</protein>
<dbReference type="PANTHER" id="PTHR36174:SF1">
    <property type="entry name" value="LIPID II:GLYCINE GLYCYLTRANSFERASE"/>
    <property type="match status" value="1"/>
</dbReference>
<evidence type="ECO:0000259" key="3">
    <source>
        <dbReference type="Pfam" id="PF13480"/>
    </source>
</evidence>
<proteinExistence type="predicted"/>
<dbReference type="Gene3D" id="3.40.630.30">
    <property type="match status" value="1"/>
</dbReference>
<dbReference type="InterPro" id="IPR017469">
    <property type="entry name" value="PEP-CTERM_FemAB-rel"/>
</dbReference>
<dbReference type="SUPFAM" id="SSF55729">
    <property type="entry name" value="Acyl-CoA N-acyltransferases (Nat)"/>
    <property type="match status" value="1"/>
</dbReference>
<feature type="domain" description="Serine-tRNA synthetase type1 N-terminal" evidence="2">
    <location>
        <begin position="2"/>
        <end position="102"/>
    </location>
</feature>
<dbReference type="Pfam" id="PF02403">
    <property type="entry name" value="Seryl_tRNA_N"/>
    <property type="match status" value="1"/>
</dbReference>
<gene>
    <name evidence="4" type="ORF">BCF53_101450</name>
</gene>
<evidence type="ECO:0000259" key="2">
    <source>
        <dbReference type="Pfam" id="PF02403"/>
    </source>
</evidence>
<dbReference type="SUPFAM" id="SSF46589">
    <property type="entry name" value="tRNA-binding arm"/>
    <property type="match status" value="1"/>
</dbReference>
<feature type="coiled-coil region" evidence="1">
    <location>
        <begin position="29"/>
        <end position="101"/>
    </location>
</feature>
<dbReference type="NCBIfam" id="TIGR03019">
    <property type="entry name" value="pepcterm_femAB"/>
    <property type="match status" value="1"/>
</dbReference>